<name>A0AAF3EIT4_9BILA</name>
<dbReference type="SMART" id="SM00209">
    <property type="entry name" value="TSP1"/>
    <property type="match status" value="1"/>
</dbReference>
<reference evidence="3" key="1">
    <citation type="submission" date="2024-02" db="UniProtKB">
        <authorList>
            <consortium name="WormBaseParasite"/>
        </authorList>
    </citation>
    <scope>IDENTIFICATION</scope>
</reference>
<feature type="region of interest" description="Disordered" evidence="1">
    <location>
        <begin position="277"/>
        <end position="304"/>
    </location>
</feature>
<feature type="compositionally biased region" description="Basic and acidic residues" evidence="1">
    <location>
        <begin position="277"/>
        <end position="288"/>
    </location>
</feature>
<accession>A0AAF3EIT4</accession>
<dbReference type="Proteomes" id="UP000887575">
    <property type="component" value="Unassembled WGS sequence"/>
</dbReference>
<organism evidence="2 3">
    <name type="scientific">Mesorhabditis belari</name>
    <dbReference type="NCBI Taxonomy" id="2138241"/>
    <lineage>
        <taxon>Eukaryota</taxon>
        <taxon>Metazoa</taxon>
        <taxon>Ecdysozoa</taxon>
        <taxon>Nematoda</taxon>
        <taxon>Chromadorea</taxon>
        <taxon>Rhabditida</taxon>
        <taxon>Rhabditina</taxon>
        <taxon>Rhabditomorpha</taxon>
        <taxon>Rhabditoidea</taxon>
        <taxon>Rhabditidae</taxon>
        <taxon>Mesorhabditinae</taxon>
        <taxon>Mesorhabditis</taxon>
    </lineage>
</organism>
<dbReference type="WBParaSite" id="MBELARI_LOCUS13933">
    <property type="protein sequence ID" value="MBELARI_LOCUS13933"/>
    <property type="gene ID" value="MBELARI_LOCUS13933"/>
</dbReference>
<keyword evidence="2" id="KW-1185">Reference proteome</keyword>
<protein>
    <submittedName>
        <fullName evidence="3">Uncharacterized protein</fullName>
    </submittedName>
</protein>
<evidence type="ECO:0000313" key="2">
    <source>
        <dbReference type="Proteomes" id="UP000887575"/>
    </source>
</evidence>
<dbReference type="AlphaFoldDB" id="A0AAF3EIT4"/>
<dbReference type="PROSITE" id="PS50092">
    <property type="entry name" value="TSP1"/>
    <property type="match status" value="1"/>
</dbReference>
<dbReference type="InterPro" id="IPR000884">
    <property type="entry name" value="TSP1_rpt"/>
</dbReference>
<feature type="compositionally biased region" description="Basic and acidic residues" evidence="1">
    <location>
        <begin position="295"/>
        <end position="304"/>
    </location>
</feature>
<proteinExistence type="predicted"/>
<sequence length="314" mass="36333">DKDNLVLSETGTRSINQTIDKIRTIIEEKMESDARKLENPLEIPDLERMNAKERRIYKETRTLEEKLKLVEKQMHKTTNDIRQKALDEGQAPFIEGDTARALSWMIANMTRELEGHELPIVDIIPLEKVTESLDETKTNKISGEAKGKEEITQKIASDTVNVEFVDPNRSKEAPIYNKAPTVFHQPLFKAFSSKISQDGPIDLDLIEMTANKLERLVNEDTKLVNKWPLDTSNKRKPSVIIKWKWSRWSEWSECDCGVQKRKRVCIAKRSRKLSDVFDENGQRKRDSSRPSACENESKQEEVKPCKDPNCLFEY</sequence>
<evidence type="ECO:0000256" key="1">
    <source>
        <dbReference type="SAM" id="MobiDB-lite"/>
    </source>
</evidence>
<evidence type="ECO:0000313" key="3">
    <source>
        <dbReference type="WBParaSite" id="MBELARI_LOCUS13933"/>
    </source>
</evidence>